<evidence type="ECO:0000256" key="1">
    <source>
        <dbReference type="SAM" id="SignalP"/>
    </source>
</evidence>
<protein>
    <submittedName>
        <fullName evidence="2">Uncharacterized protein</fullName>
    </submittedName>
</protein>
<comment type="caution">
    <text evidence="2">The sequence shown here is derived from an EMBL/GenBank/DDBJ whole genome shotgun (WGS) entry which is preliminary data.</text>
</comment>
<sequence>MDLLVLALASSKLASVQAGLKEALCGSASKKGRKSKQELALLEVDVDKQSVLNFAKAMSGK</sequence>
<feature type="signal peptide" evidence="1">
    <location>
        <begin position="1"/>
        <end position="18"/>
    </location>
</feature>
<evidence type="ECO:0000313" key="2">
    <source>
        <dbReference type="EMBL" id="KAH9292608.1"/>
    </source>
</evidence>
<keyword evidence="1" id="KW-0732">Signal</keyword>
<accession>A0AA38CA82</accession>
<keyword evidence="3" id="KW-1185">Reference proteome</keyword>
<dbReference type="EMBL" id="JAHRHJ020002786">
    <property type="protein sequence ID" value="KAH9292608.1"/>
    <property type="molecule type" value="Genomic_DNA"/>
</dbReference>
<reference evidence="2 3" key="1">
    <citation type="journal article" date="2021" name="Nat. Plants">
        <title>The Taxus genome provides insights into paclitaxel biosynthesis.</title>
        <authorList>
            <person name="Xiong X."/>
            <person name="Gou J."/>
            <person name="Liao Q."/>
            <person name="Li Y."/>
            <person name="Zhou Q."/>
            <person name="Bi G."/>
            <person name="Li C."/>
            <person name="Du R."/>
            <person name="Wang X."/>
            <person name="Sun T."/>
            <person name="Guo L."/>
            <person name="Liang H."/>
            <person name="Lu P."/>
            <person name="Wu Y."/>
            <person name="Zhang Z."/>
            <person name="Ro D.K."/>
            <person name="Shang Y."/>
            <person name="Huang S."/>
            <person name="Yan J."/>
        </authorList>
    </citation>
    <scope>NUCLEOTIDE SEQUENCE [LARGE SCALE GENOMIC DNA]</scope>
    <source>
        <strain evidence="2">Ta-2019</strain>
    </source>
</reference>
<feature type="chain" id="PRO_5041317451" evidence="1">
    <location>
        <begin position="19"/>
        <end position="61"/>
    </location>
</feature>
<proteinExistence type="predicted"/>
<gene>
    <name evidence="2" type="ORF">KI387_042204</name>
</gene>
<name>A0AA38CA82_TAXCH</name>
<organism evidence="2 3">
    <name type="scientific">Taxus chinensis</name>
    <name type="common">Chinese yew</name>
    <name type="synonym">Taxus wallichiana var. chinensis</name>
    <dbReference type="NCBI Taxonomy" id="29808"/>
    <lineage>
        <taxon>Eukaryota</taxon>
        <taxon>Viridiplantae</taxon>
        <taxon>Streptophyta</taxon>
        <taxon>Embryophyta</taxon>
        <taxon>Tracheophyta</taxon>
        <taxon>Spermatophyta</taxon>
        <taxon>Pinopsida</taxon>
        <taxon>Pinidae</taxon>
        <taxon>Conifers II</taxon>
        <taxon>Cupressales</taxon>
        <taxon>Taxaceae</taxon>
        <taxon>Taxus</taxon>
    </lineage>
</organism>
<dbReference type="Proteomes" id="UP000824469">
    <property type="component" value="Unassembled WGS sequence"/>
</dbReference>
<evidence type="ECO:0000313" key="3">
    <source>
        <dbReference type="Proteomes" id="UP000824469"/>
    </source>
</evidence>
<dbReference type="AlphaFoldDB" id="A0AA38CA82"/>
<feature type="non-terminal residue" evidence="2">
    <location>
        <position position="61"/>
    </location>
</feature>